<dbReference type="Proteomes" id="UP000314986">
    <property type="component" value="Unassembled WGS sequence"/>
</dbReference>
<dbReference type="GO" id="GO:0005581">
    <property type="term" value="C:collagen trimer"/>
    <property type="evidence" value="ECO:0007669"/>
    <property type="project" value="UniProtKB-KW"/>
</dbReference>
<dbReference type="InParanoid" id="A0A4W3IPG9"/>
<reference evidence="7" key="5">
    <citation type="submission" date="2025-09" db="UniProtKB">
        <authorList>
            <consortium name="Ensembl"/>
        </authorList>
    </citation>
    <scope>IDENTIFICATION</scope>
</reference>
<keyword evidence="8" id="KW-1185">Reference proteome</keyword>
<dbReference type="AlphaFoldDB" id="A0A4W3IPG9"/>
<dbReference type="Pfam" id="PF00386">
    <property type="entry name" value="C1q"/>
    <property type="match status" value="1"/>
</dbReference>
<dbReference type="PANTHER" id="PTHR15427:SF21">
    <property type="entry name" value="COMPLEMENT C1Q AND TUMOR NECROSIS FACTOR-RELATED PROTEIN 9A"/>
    <property type="match status" value="1"/>
</dbReference>
<proteinExistence type="predicted"/>
<dbReference type="PRINTS" id="PR00007">
    <property type="entry name" value="COMPLEMNTC1Q"/>
</dbReference>
<dbReference type="SUPFAM" id="SSF49842">
    <property type="entry name" value="TNF-like"/>
    <property type="match status" value="1"/>
</dbReference>
<evidence type="ECO:0000256" key="2">
    <source>
        <dbReference type="ARBA" id="ARBA00022525"/>
    </source>
</evidence>
<dbReference type="Gene3D" id="2.60.120.40">
    <property type="match status" value="1"/>
</dbReference>
<dbReference type="InterPro" id="IPR008160">
    <property type="entry name" value="Collagen"/>
</dbReference>
<evidence type="ECO:0000256" key="4">
    <source>
        <dbReference type="ARBA" id="ARBA00023119"/>
    </source>
</evidence>
<dbReference type="GeneTree" id="ENSGT00940000155435"/>
<reference evidence="8" key="2">
    <citation type="journal article" date="2007" name="PLoS Biol.">
        <title>Survey sequencing and comparative analysis of the elephant shark (Callorhinchus milii) genome.</title>
        <authorList>
            <person name="Venkatesh B."/>
            <person name="Kirkness E.F."/>
            <person name="Loh Y.H."/>
            <person name="Halpern A.L."/>
            <person name="Lee A.P."/>
            <person name="Johnson J."/>
            <person name="Dandona N."/>
            <person name="Viswanathan L.D."/>
            <person name="Tay A."/>
            <person name="Venter J.C."/>
            <person name="Strausberg R.L."/>
            <person name="Brenner S."/>
        </authorList>
    </citation>
    <scope>NUCLEOTIDE SEQUENCE [LARGE SCALE GENOMIC DNA]</scope>
</reference>
<feature type="region of interest" description="Disordered" evidence="5">
    <location>
        <begin position="45"/>
        <end position="120"/>
    </location>
</feature>
<evidence type="ECO:0000256" key="3">
    <source>
        <dbReference type="ARBA" id="ARBA00022729"/>
    </source>
</evidence>
<dbReference type="InterPro" id="IPR008983">
    <property type="entry name" value="Tumour_necrosis_fac-like_dom"/>
</dbReference>
<dbReference type="PANTHER" id="PTHR15427">
    <property type="entry name" value="EMILIN ELASTIN MICROFIBRIL INTERFACE-LOCATED PROTEIN ELASTIN MICROFIBRIL INTERFACER"/>
    <property type="match status" value="1"/>
</dbReference>
<evidence type="ECO:0000313" key="8">
    <source>
        <dbReference type="Proteomes" id="UP000314986"/>
    </source>
</evidence>
<evidence type="ECO:0000313" key="7">
    <source>
        <dbReference type="Ensembl" id="ENSCMIP00000022575.1"/>
    </source>
</evidence>
<accession>A0A4W3IPG9</accession>
<feature type="domain" description="C1q" evidence="6">
    <location>
        <begin position="141"/>
        <end position="276"/>
    </location>
</feature>
<dbReference type="InterPro" id="IPR001073">
    <property type="entry name" value="C1q_dom"/>
</dbReference>
<reference evidence="7" key="4">
    <citation type="submission" date="2025-08" db="UniProtKB">
        <authorList>
            <consortium name="Ensembl"/>
        </authorList>
    </citation>
    <scope>IDENTIFICATION</scope>
</reference>
<reference evidence="8" key="1">
    <citation type="journal article" date="2006" name="Science">
        <title>Ancient noncoding elements conserved in the human genome.</title>
        <authorList>
            <person name="Venkatesh B."/>
            <person name="Kirkness E.F."/>
            <person name="Loh Y.H."/>
            <person name="Halpern A.L."/>
            <person name="Lee A.P."/>
            <person name="Johnson J."/>
            <person name="Dandona N."/>
            <person name="Viswanathan L.D."/>
            <person name="Tay A."/>
            <person name="Venter J.C."/>
            <person name="Strausberg R.L."/>
            <person name="Brenner S."/>
        </authorList>
    </citation>
    <scope>NUCLEOTIDE SEQUENCE [LARGE SCALE GENOMIC DNA]</scope>
</reference>
<dbReference type="InterPro" id="IPR050392">
    <property type="entry name" value="Collagen/C1q_domain"/>
</dbReference>
<dbReference type="STRING" id="7868.ENSCMIP00000022575"/>
<dbReference type="GO" id="GO:0005576">
    <property type="term" value="C:extracellular region"/>
    <property type="evidence" value="ECO:0007669"/>
    <property type="project" value="UniProtKB-SubCell"/>
</dbReference>
<evidence type="ECO:0000259" key="6">
    <source>
        <dbReference type="PROSITE" id="PS50871"/>
    </source>
</evidence>
<protein>
    <recommendedName>
        <fullName evidence="6">C1q domain-containing protein</fullName>
    </recommendedName>
</protein>
<dbReference type="Ensembl" id="ENSCMIT00000022963.1">
    <property type="protein sequence ID" value="ENSCMIP00000022575.1"/>
    <property type="gene ID" value="ENSCMIG00000010159.1"/>
</dbReference>
<keyword evidence="2" id="KW-0964">Secreted</keyword>
<evidence type="ECO:0000256" key="1">
    <source>
        <dbReference type="ARBA" id="ARBA00004613"/>
    </source>
</evidence>
<comment type="subcellular location">
    <subcellularLocation>
        <location evidence="1">Secreted</location>
    </subcellularLocation>
</comment>
<dbReference type="SMART" id="SM00110">
    <property type="entry name" value="C1Q"/>
    <property type="match status" value="1"/>
</dbReference>
<keyword evidence="3" id="KW-0732">Signal</keyword>
<evidence type="ECO:0000256" key="5">
    <source>
        <dbReference type="SAM" id="MobiDB-lite"/>
    </source>
</evidence>
<keyword evidence="4" id="KW-0176">Collagen</keyword>
<sequence length="293" mass="31039">MTLFQYQIQINCLLLCNKCFLHMISLVLSSSSANKLILQLFPISGDKGTDGNGGSPGRQGPPGMDGQCPSDCISDKGDTGEKGNVGLAGPMGVKDGEKGEPGNVGDVGPQGNMGPQGVQGEKGDMGEKGVMGEIGDPGPCSPTVQSAFSAARAIGDGFPNPYYPIPFRNVFYNNQKHFNPGVGVYTAPVNGTYVFSYHLSISKNPIQMALFKNRETLVKTANIATKDQASQMIVLYLAGGDKIWLQVKDSIDNGMYASSETDSTFSGFLLYPDSCNQVVSRAYADDMLSGSNC</sequence>
<organism evidence="7 8">
    <name type="scientific">Callorhinchus milii</name>
    <name type="common">Ghost shark</name>
    <dbReference type="NCBI Taxonomy" id="7868"/>
    <lineage>
        <taxon>Eukaryota</taxon>
        <taxon>Metazoa</taxon>
        <taxon>Chordata</taxon>
        <taxon>Craniata</taxon>
        <taxon>Vertebrata</taxon>
        <taxon>Chondrichthyes</taxon>
        <taxon>Holocephali</taxon>
        <taxon>Chimaeriformes</taxon>
        <taxon>Callorhinchidae</taxon>
        <taxon>Callorhinchus</taxon>
    </lineage>
</organism>
<reference evidence="8" key="3">
    <citation type="journal article" date="2014" name="Nature">
        <title>Elephant shark genome provides unique insights into gnathostome evolution.</title>
        <authorList>
            <consortium name="International Elephant Shark Genome Sequencing Consortium"/>
            <person name="Venkatesh B."/>
            <person name="Lee A.P."/>
            <person name="Ravi V."/>
            <person name="Maurya A.K."/>
            <person name="Lian M.M."/>
            <person name="Swann J.B."/>
            <person name="Ohta Y."/>
            <person name="Flajnik M.F."/>
            <person name="Sutoh Y."/>
            <person name="Kasahara M."/>
            <person name="Hoon S."/>
            <person name="Gangu V."/>
            <person name="Roy S.W."/>
            <person name="Irimia M."/>
            <person name="Korzh V."/>
            <person name="Kondrychyn I."/>
            <person name="Lim Z.W."/>
            <person name="Tay B.H."/>
            <person name="Tohari S."/>
            <person name="Kong K.W."/>
            <person name="Ho S."/>
            <person name="Lorente-Galdos B."/>
            <person name="Quilez J."/>
            <person name="Marques-Bonet T."/>
            <person name="Raney B.J."/>
            <person name="Ingham P.W."/>
            <person name="Tay A."/>
            <person name="Hillier L.W."/>
            <person name="Minx P."/>
            <person name="Boehm T."/>
            <person name="Wilson R.K."/>
            <person name="Brenner S."/>
            <person name="Warren W.C."/>
        </authorList>
    </citation>
    <scope>NUCLEOTIDE SEQUENCE [LARGE SCALE GENOMIC DNA]</scope>
</reference>
<dbReference type="PROSITE" id="PS50871">
    <property type="entry name" value="C1Q"/>
    <property type="match status" value="1"/>
</dbReference>
<dbReference type="Pfam" id="PF01391">
    <property type="entry name" value="Collagen"/>
    <property type="match status" value="1"/>
</dbReference>
<dbReference type="FunFam" id="2.60.120.40:FF:000001">
    <property type="entry name" value="Complement C1q B chain"/>
    <property type="match status" value="1"/>
</dbReference>
<name>A0A4W3IPG9_CALMI</name>